<dbReference type="Gene3D" id="3.40.1190.10">
    <property type="entry name" value="Mur-like, catalytic domain"/>
    <property type="match status" value="1"/>
</dbReference>
<evidence type="ECO:0000256" key="19">
    <source>
        <dbReference type="ARBA" id="ARBA00047808"/>
    </source>
</evidence>
<dbReference type="EMBL" id="FRBH01000001">
    <property type="protein sequence ID" value="SHK52416.1"/>
    <property type="molecule type" value="Genomic_DNA"/>
</dbReference>
<evidence type="ECO:0000256" key="21">
    <source>
        <dbReference type="ARBA" id="ARBA00049161"/>
    </source>
</evidence>
<keyword evidence="9" id="KW-0436">Ligase</keyword>
<dbReference type="GO" id="GO:0046872">
    <property type="term" value="F:metal ion binding"/>
    <property type="evidence" value="ECO:0007669"/>
    <property type="project" value="UniProtKB-KW"/>
</dbReference>
<evidence type="ECO:0000256" key="13">
    <source>
        <dbReference type="ARBA" id="ARBA00022842"/>
    </source>
</evidence>
<dbReference type="InterPro" id="IPR036615">
    <property type="entry name" value="Mur_ligase_C_dom_sf"/>
</dbReference>
<evidence type="ECO:0000256" key="1">
    <source>
        <dbReference type="ARBA" id="ARBA00001946"/>
    </source>
</evidence>
<evidence type="ECO:0000256" key="20">
    <source>
        <dbReference type="ARBA" id="ARBA00049035"/>
    </source>
</evidence>
<dbReference type="GO" id="GO:0046656">
    <property type="term" value="P:folic acid biosynthetic process"/>
    <property type="evidence" value="ECO:0007669"/>
    <property type="project" value="UniProtKB-KW"/>
</dbReference>
<evidence type="ECO:0000313" key="25">
    <source>
        <dbReference type="EMBL" id="SHK52416.1"/>
    </source>
</evidence>
<dbReference type="EMBL" id="BMFL01000006">
    <property type="protein sequence ID" value="GGE94973.1"/>
    <property type="molecule type" value="Genomic_DNA"/>
</dbReference>
<comment type="catalytic activity">
    <reaction evidence="21">
        <text>7,8-dihydropteroate + L-glutamate + ATP = 7,8-dihydrofolate + ADP + phosphate + H(+)</text>
        <dbReference type="Rhea" id="RHEA:23584"/>
        <dbReference type="ChEBI" id="CHEBI:15378"/>
        <dbReference type="ChEBI" id="CHEBI:17839"/>
        <dbReference type="ChEBI" id="CHEBI:29985"/>
        <dbReference type="ChEBI" id="CHEBI:30616"/>
        <dbReference type="ChEBI" id="CHEBI:43474"/>
        <dbReference type="ChEBI" id="CHEBI:57451"/>
        <dbReference type="ChEBI" id="CHEBI:456216"/>
        <dbReference type="EC" id="6.3.2.12"/>
    </reaction>
</comment>
<reference evidence="24" key="1">
    <citation type="journal article" date="2014" name="Int. J. Syst. Evol. Microbiol.">
        <title>Complete genome of a new Firmicutes species belonging to the dominant human colonic microbiota ('Ruminococcus bicirculans') reveals two chromosomes and a selective capacity to utilize plant glucans.</title>
        <authorList>
            <consortium name="NISC Comparative Sequencing Program"/>
            <person name="Wegmann U."/>
            <person name="Louis P."/>
            <person name="Goesmann A."/>
            <person name="Henrissat B."/>
            <person name="Duncan S.H."/>
            <person name="Flint H.J."/>
        </authorList>
    </citation>
    <scope>NUCLEOTIDE SEQUENCE</scope>
    <source>
        <strain evidence="24">CGMCC 1.12707</strain>
    </source>
</reference>
<dbReference type="GO" id="GO:0004326">
    <property type="term" value="F:tetrahydrofolylpolyglutamate synthase activity"/>
    <property type="evidence" value="ECO:0007669"/>
    <property type="project" value="UniProtKB-EC"/>
</dbReference>
<comment type="catalytic activity">
    <reaction evidence="18">
        <text>(6S)-5,6,7,8-tetrahydrofolyl-(gamma-L-Glu)(n) + L-glutamate + ATP = (6S)-5,6,7,8-tetrahydrofolyl-(gamma-L-Glu)(n+1) + ADP + phosphate + H(+)</text>
        <dbReference type="Rhea" id="RHEA:10580"/>
        <dbReference type="Rhea" id="RHEA-COMP:14738"/>
        <dbReference type="Rhea" id="RHEA-COMP:14740"/>
        <dbReference type="ChEBI" id="CHEBI:15378"/>
        <dbReference type="ChEBI" id="CHEBI:29985"/>
        <dbReference type="ChEBI" id="CHEBI:30616"/>
        <dbReference type="ChEBI" id="CHEBI:43474"/>
        <dbReference type="ChEBI" id="CHEBI:141005"/>
        <dbReference type="ChEBI" id="CHEBI:456216"/>
        <dbReference type="EC" id="6.3.2.17"/>
    </reaction>
</comment>
<dbReference type="InterPro" id="IPR036565">
    <property type="entry name" value="Mur-like_cat_sf"/>
</dbReference>
<feature type="domain" description="Mur ligase central" evidence="23">
    <location>
        <begin position="52"/>
        <end position="225"/>
    </location>
</feature>
<dbReference type="SUPFAM" id="SSF53623">
    <property type="entry name" value="MurD-like peptide ligases, catalytic domain"/>
    <property type="match status" value="1"/>
</dbReference>
<comment type="similarity">
    <text evidence="5">Belongs to the folylpolyglutamate synthase family.</text>
</comment>
<dbReference type="InterPro" id="IPR004101">
    <property type="entry name" value="Mur_ligase_C"/>
</dbReference>
<evidence type="ECO:0000256" key="16">
    <source>
        <dbReference type="ARBA" id="ARBA00030592"/>
    </source>
</evidence>
<organism evidence="25 26">
    <name type="scientific">Chishuiella changwenlii</name>
    <dbReference type="NCBI Taxonomy" id="1434701"/>
    <lineage>
        <taxon>Bacteria</taxon>
        <taxon>Pseudomonadati</taxon>
        <taxon>Bacteroidota</taxon>
        <taxon>Flavobacteriia</taxon>
        <taxon>Flavobacteriales</taxon>
        <taxon>Weeksellaceae</taxon>
        <taxon>Chishuiella</taxon>
    </lineage>
</organism>
<protein>
    <recommendedName>
        <fullName evidence="8">Dihydrofolate synthase/folylpolyglutamate synthase</fullName>
        <ecNumber evidence="6">6.3.2.12</ecNumber>
        <ecNumber evidence="7">6.3.2.17</ecNumber>
    </recommendedName>
    <alternativeName>
        <fullName evidence="17">Folylpoly-gamma-glutamate synthetase-dihydrofolate synthetase</fullName>
    </alternativeName>
    <alternativeName>
        <fullName evidence="15">Folylpolyglutamate synthetase</fullName>
    </alternativeName>
    <alternativeName>
        <fullName evidence="16">Tetrahydrofolylpolyglutamate synthase</fullName>
    </alternativeName>
</protein>
<reference evidence="24" key="5">
    <citation type="submission" date="2024-05" db="EMBL/GenBank/DDBJ databases">
        <authorList>
            <person name="Sun Q."/>
            <person name="Zhou Y."/>
        </authorList>
    </citation>
    <scope>NUCLEOTIDE SEQUENCE</scope>
    <source>
        <strain evidence="24">CGMCC 1.12707</strain>
    </source>
</reference>
<dbReference type="STRING" id="1434701.SAMN05443634_101280"/>
<evidence type="ECO:0000313" key="26">
    <source>
        <dbReference type="Proteomes" id="UP000184120"/>
    </source>
</evidence>
<dbReference type="AlphaFoldDB" id="A0A1M6T6A4"/>
<feature type="domain" description="Mur ligase C-terminal" evidence="22">
    <location>
        <begin position="281"/>
        <end position="398"/>
    </location>
</feature>
<comment type="catalytic activity">
    <reaction evidence="19">
        <text>10-formyltetrahydrofolyl-(gamma-L-Glu)(n) + L-glutamate + ATP = 10-formyltetrahydrofolyl-(gamma-L-Glu)(n+1) + ADP + phosphate + H(+)</text>
        <dbReference type="Rhea" id="RHEA:51904"/>
        <dbReference type="Rhea" id="RHEA-COMP:13088"/>
        <dbReference type="Rhea" id="RHEA-COMP:14300"/>
        <dbReference type="ChEBI" id="CHEBI:15378"/>
        <dbReference type="ChEBI" id="CHEBI:29985"/>
        <dbReference type="ChEBI" id="CHEBI:30616"/>
        <dbReference type="ChEBI" id="CHEBI:43474"/>
        <dbReference type="ChEBI" id="CHEBI:134413"/>
        <dbReference type="ChEBI" id="CHEBI:456216"/>
        <dbReference type="EC" id="6.3.2.17"/>
    </reaction>
</comment>
<evidence type="ECO:0000259" key="23">
    <source>
        <dbReference type="Pfam" id="PF08245"/>
    </source>
</evidence>
<evidence type="ECO:0000313" key="24">
    <source>
        <dbReference type="EMBL" id="GGE94973.1"/>
    </source>
</evidence>
<keyword evidence="10" id="KW-0479">Metal-binding</keyword>
<dbReference type="EC" id="6.3.2.17" evidence="7"/>
<dbReference type="Proteomes" id="UP000650994">
    <property type="component" value="Unassembled WGS sequence"/>
</dbReference>
<evidence type="ECO:0000256" key="18">
    <source>
        <dbReference type="ARBA" id="ARBA00047493"/>
    </source>
</evidence>
<comment type="catalytic activity">
    <reaction evidence="20">
        <text>(6R)-5,10-methylenetetrahydrofolyl-(gamma-L-Glu)(n) + L-glutamate + ATP = (6R)-5,10-methylenetetrahydrofolyl-(gamma-L-Glu)(n+1) + ADP + phosphate + H(+)</text>
        <dbReference type="Rhea" id="RHEA:51912"/>
        <dbReference type="Rhea" id="RHEA-COMP:13257"/>
        <dbReference type="Rhea" id="RHEA-COMP:13258"/>
        <dbReference type="ChEBI" id="CHEBI:15378"/>
        <dbReference type="ChEBI" id="CHEBI:29985"/>
        <dbReference type="ChEBI" id="CHEBI:30616"/>
        <dbReference type="ChEBI" id="CHEBI:43474"/>
        <dbReference type="ChEBI" id="CHEBI:136572"/>
        <dbReference type="ChEBI" id="CHEBI:456216"/>
        <dbReference type="EC" id="6.3.2.17"/>
    </reaction>
</comment>
<dbReference type="InterPro" id="IPR018109">
    <property type="entry name" value="Folylpolyglutamate_synth_CS"/>
</dbReference>
<evidence type="ECO:0000256" key="14">
    <source>
        <dbReference type="ARBA" id="ARBA00022909"/>
    </source>
</evidence>
<evidence type="ECO:0000256" key="5">
    <source>
        <dbReference type="ARBA" id="ARBA00008276"/>
    </source>
</evidence>
<reference evidence="25" key="2">
    <citation type="submission" date="2016-11" db="EMBL/GenBank/DDBJ databases">
        <authorList>
            <person name="Jaros S."/>
            <person name="Januszkiewicz K."/>
            <person name="Wedrychowicz H."/>
        </authorList>
    </citation>
    <scope>NUCLEOTIDE SEQUENCE [LARGE SCALE GENOMIC DNA]</scope>
    <source>
        <strain evidence="25">DSM 27989</strain>
    </source>
</reference>
<dbReference type="Pfam" id="PF08245">
    <property type="entry name" value="Mur_ligase_M"/>
    <property type="match status" value="1"/>
</dbReference>
<evidence type="ECO:0000256" key="17">
    <source>
        <dbReference type="ARBA" id="ARBA00032510"/>
    </source>
</evidence>
<dbReference type="GO" id="GO:0005524">
    <property type="term" value="F:ATP binding"/>
    <property type="evidence" value="ECO:0007669"/>
    <property type="project" value="UniProtKB-KW"/>
</dbReference>
<evidence type="ECO:0000256" key="3">
    <source>
        <dbReference type="ARBA" id="ARBA00004799"/>
    </source>
</evidence>
<reference evidence="26" key="3">
    <citation type="submission" date="2016-11" db="EMBL/GenBank/DDBJ databases">
        <authorList>
            <person name="Varghese N."/>
            <person name="Submissions S."/>
        </authorList>
    </citation>
    <scope>NUCLEOTIDE SEQUENCE [LARGE SCALE GENOMIC DNA]</scope>
    <source>
        <strain evidence="26">DSM 27989</strain>
    </source>
</reference>
<evidence type="ECO:0000256" key="9">
    <source>
        <dbReference type="ARBA" id="ARBA00022598"/>
    </source>
</evidence>
<proteinExistence type="inferred from homology"/>
<dbReference type="PROSITE" id="PS01012">
    <property type="entry name" value="FOLYLPOLYGLU_SYNT_2"/>
    <property type="match status" value="1"/>
</dbReference>
<dbReference type="PANTHER" id="PTHR11136:SF0">
    <property type="entry name" value="DIHYDROFOLATE SYNTHETASE-RELATED"/>
    <property type="match status" value="1"/>
</dbReference>
<keyword evidence="14" id="KW-0289">Folate biosynthesis</keyword>
<dbReference type="GO" id="GO:0005737">
    <property type="term" value="C:cytoplasm"/>
    <property type="evidence" value="ECO:0007669"/>
    <property type="project" value="TreeGrafter"/>
</dbReference>
<name>A0A1M6T6A4_9FLAO</name>
<keyword evidence="27" id="KW-1185">Reference proteome</keyword>
<evidence type="ECO:0000256" key="11">
    <source>
        <dbReference type="ARBA" id="ARBA00022741"/>
    </source>
</evidence>
<comment type="function">
    <text evidence="2">Functions in two distinct reactions of the de novo folate biosynthetic pathway. Catalyzes the addition of a glutamate residue to dihydropteroate (7,8-dihydropteroate or H2Pte) to form dihydrofolate (7,8-dihydrofolate monoglutamate or H2Pte-Glu). Also catalyzes successive additions of L-glutamate to tetrahydrofolate or 10-formyltetrahydrofolate or 5,10-methylenetetrahydrofolate, leading to folylpolyglutamate derivatives.</text>
</comment>
<dbReference type="EC" id="6.3.2.12" evidence="6"/>
<dbReference type="SUPFAM" id="SSF53244">
    <property type="entry name" value="MurD-like peptide ligases, peptide-binding domain"/>
    <property type="match status" value="1"/>
</dbReference>
<dbReference type="InterPro" id="IPR013221">
    <property type="entry name" value="Mur_ligase_cen"/>
</dbReference>
<sequence>MKTYQETIDWLFTNLPMFQRVGASAMKADLTNITALCEYLGNPQKKFKSIHVAGTNGKGSTSHMLASIFQEAGYKTGLTTSPHLKDFRERIRVNGIMAEESFVIDFVEKHEEKIINQKASFFEIAIAMAFEYFAQQEVDIAIIETGLGGRLDSTNIILPELAVITNIGLDHTQFLGDTLDKIAFEKAGIIKPDTPVIIGETTSETKPVFTEVAKNRNAEIIFVEDKFFQDLPSDLKGTYQIKNKRTVLSAIEQMQKKGWEISDNNIKAGLLNVIKNTNLRGRWDVLGHDPLIIADTAHNPHGLVEVAKQLNEQSYNQLHLVLGFVNDKDVTSILNFFPKKATYYFCEPDVPRKYSIDELYKIIPEEIKDKHFFDSVYKALNAAKSNAKIHDLIYIGGSTFVVAEVV</sequence>
<evidence type="ECO:0000256" key="12">
    <source>
        <dbReference type="ARBA" id="ARBA00022840"/>
    </source>
</evidence>
<dbReference type="NCBIfam" id="TIGR01499">
    <property type="entry name" value="folC"/>
    <property type="match status" value="1"/>
</dbReference>
<comment type="pathway">
    <text evidence="4">Cofactor biosynthesis; tetrahydrofolylpolyglutamate biosynthesis.</text>
</comment>
<evidence type="ECO:0000256" key="4">
    <source>
        <dbReference type="ARBA" id="ARBA00005150"/>
    </source>
</evidence>
<reference evidence="27" key="4">
    <citation type="journal article" date="2019" name="Int. J. Syst. Evol. Microbiol.">
        <title>The Global Catalogue of Microorganisms (GCM) 10K type strain sequencing project: providing services to taxonomists for standard genome sequencing and annotation.</title>
        <authorList>
            <consortium name="The Broad Institute Genomics Platform"/>
            <consortium name="The Broad Institute Genome Sequencing Center for Infectious Disease"/>
            <person name="Wu L."/>
            <person name="Ma J."/>
        </authorList>
    </citation>
    <scope>NUCLEOTIDE SEQUENCE [LARGE SCALE GENOMIC DNA]</scope>
    <source>
        <strain evidence="27">CGMCC 1.12707</strain>
    </source>
</reference>
<evidence type="ECO:0000256" key="15">
    <source>
        <dbReference type="ARBA" id="ARBA00030048"/>
    </source>
</evidence>
<keyword evidence="13" id="KW-0460">Magnesium</keyword>
<dbReference type="OrthoDB" id="9809356at2"/>
<dbReference type="Gene3D" id="3.90.190.20">
    <property type="entry name" value="Mur ligase, C-terminal domain"/>
    <property type="match status" value="1"/>
</dbReference>
<comment type="pathway">
    <text evidence="3">Cofactor biosynthesis; tetrahydrofolate biosynthesis; 7,8-dihydrofolate from 2-amino-4-hydroxy-6-hydroxymethyl-7,8-dihydropteridine diphosphate and 4-aminobenzoate: step 2/2.</text>
</comment>
<evidence type="ECO:0000256" key="8">
    <source>
        <dbReference type="ARBA" id="ARBA00019357"/>
    </source>
</evidence>
<dbReference type="PIRSF" id="PIRSF001563">
    <property type="entry name" value="Folylpolyglu_synth"/>
    <property type="match status" value="1"/>
</dbReference>
<evidence type="ECO:0000256" key="2">
    <source>
        <dbReference type="ARBA" id="ARBA00002714"/>
    </source>
</evidence>
<keyword evidence="11" id="KW-0547">Nucleotide-binding</keyword>
<dbReference type="InterPro" id="IPR001645">
    <property type="entry name" value="Folylpolyglutamate_synth"/>
</dbReference>
<dbReference type="RefSeq" id="WP_072929134.1">
    <property type="nucleotide sequence ID" value="NZ_BMFL01000006.1"/>
</dbReference>
<evidence type="ECO:0000256" key="10">
    <source>
        <dbReference type="ARBA" id="ARBA00022723"/>
    </source>
</evidence>
<accession>A0A1M6T6A4</accession>
<dbReference type="Proteomes" id="UP000184120">
    <property type="component" value="Unassembled WGS sequence"/>
</dbReference>
<evidence type="ECO:0000256" key="6">
    <source>
        <dbReference type="ARBA" id="ARBA00013023"/>
    </source>
</evidence>
<evidence type="ECO:0000259" key="22">
    <source>
        <dbReference type="Pfam" id="PF02875"/>
    </source>
</evidence>
<dbReference type="Pfam" id="PF02875">
    <property type="entry name" value="Mur_ligase_C"/>
    <property type="match status" value="1"/>
</dbReference>
<evidence type="ECO:0000313" key="27">
    <source>
        <dbReference type="Proteomes" id="UP000650994"/>
    </source>
</evidence>
<comment type="cofactor">
    <cofactor evidence="1">
        <name>Mg(2+)</name>
        <dbReference type="ChEBI" id="CHEBI:18420"/>
    </cofactor>
</comment>
<keyword evidence="12" id="KW-0067">ATP-binding</keyword>
<gene>
    <name evidence="24" type="primary">folC</name>
    <name evidence="24" type="ORF">GCM10010984_10680</name>
    <name evidence="25" type="ORF">SAMN05443634_101280</name>
</gene>
<dbReference type="PANTHER" id="PTHR11136">
    <property type="entry name" value="FOLYLPOLYGLUTAMATE SYNTHASE-RELATED"/>
    <property type="match status" value="1"/>
</dbReference>
<dbReference type="GO" id="GO:0008841">
    <property type="term" value="F:dihydrofolate synthase activity"/>
    <property type="evidence" value="ECO:0007669"/>
    <property type="project" value="UniProtKB-EC"/>
</dbReference>
<dbReference type="FunFam" id="3.40.1190.10:FF:000011">
    <property type="entry name" value="Folylpolyglutamate synthase/dihydrofolate synthase"/>
    <property type="match status" value="1"/>
</dbReference>
<evidence type="ECO:0000256" key="7">
    <source>
        <dbReference type="ARBA" id="ARBA00013025"/>
    </source>
</evidence>